<evidence type="ECO:0000259" key="4">
    <source>
        <dbReference type="PROSITE" id="PS51041"/>
    </source>
</evidence>
<feature type="region of interest" description="Disordered" evidence="3">
    <location>
        <begin position="370"/>
        <end position="394"/>
    </location>
</feature>
<dbReference type="PROSITE" id="PS51041">
    <property type="entry name" value="EMI"/>
    <property type="match status" value="1"/>
</dbReference>
<feature type="domain" description="EMI" evidence="4">
    <location>
        <begin position="49"/>
        <end position="126"/>
    </location>
</feature>
<proteinExistence type="predicted"/>
<sequence length="394" mass="41641">MGSCLVLQGTLRRRPSHLETQAMWGSRELLLVWFLVLAVGGTQHIYRPGRRVCAIGVPRGPVSESFVQRVYQPFLTTCDGHRACSTYRTIYRTAYRRSPGPAPARPRYACCPGWKRTSGLPGACGAGEGCGRPGAQSTGVPSDTGPVRQQSIPCSDAGRAPAALLSKPEWSLSWLHGTPSQLPPLQGPGDPPELVTGLPHPQQYASLHARTEGSVSSQAAATALQDGGATPARQVRRGPPPRGGGSFGHLPAWPSNGWAWRGLAVCTAPCLTPLFLQTWMNAVLDGAAVPSAVSTPQGVIGASVGRGTAPLRMGQSACPREGLPGSPTRTPQQVDSCFPHLLLLRWGGWAGRAGHHPTAQCSVWQGHQREPAPGCRPALSPGHKRVLSQKTGRG</sequence>
<dbReference type="AlphaFoldDB" id="A0A9L0S8P8"/>
<reference evidence="5" key="2">
    <citation type="submission" date="2025-08" db="UniProtKB">
        <authorList>
            <consortium name="Ensembl"/>
        </authorList>
    </citation>
    <scope>IDENTIFICATION</scope>
    <source>
        <strain evidence="5">Thoroughbred</strain>
    </source>
</reference>
<evidence type="ECO:0000256" key="2">
    <source>
        <dbReference type="ARBA" id="ARBA00023157"/>
    </source>
</evidence>
<evidence type="ECO:0000313" key="6">
    <source>
        <dbReference type="Proteomes" id="UP000002281"/>
    </source>
</evidence>
<protein>
    <submittedName>
        <fullName evidence="5">EGF like domain multiple 7</fullName>
    </submittedName>
</protein>
<keyword evidence="1" id="KW-0732">Signal</keyword>
<dbReference type="Proteomes" id="UP000002281">
    <property type="component" value="Chromosome 25"/>
</dbReference>
<reference evidence="5" key="3">
    <citation type="submission" date="2025-09" db="UniProtKB">
        <authorList>
            <consortium name="Ensembl"/>
        </authorList>
    </citation>
    <scope>IDENTIFICATION</scope>
    <source>
        <strain evidence="5">Thoroughbred</strain>
    </source>
</reference>
<feature type="region of interest" description="Disordered" evidence="3">
    <location>
        <begin position="130"/>
        <end position="160"/>
    </location>
</feature>
<organism evidence="5 6">
    <name type="scientific">Equus caballus</name>
    <name type="common">Horse</name>
    <dbReference type="NCBI Taxonomy" id="9796"/>
    <lineage>
        <taxon>Eukaryota</taxon>
        <taxon>Metazoa</taxon>
        <taxon>Chordata</taxon>
        <taxon>Craniata</taxon>
        <taxon>Vertebrata</taxon>
        <taxon>Euteleostomi</taxon>
        <taxon>Mammalia</taxon>
        <taxon>Eutheria</taxon>
        <taxon>Laurasiatheria</taxon>
        <taxon>Perissodactyla</taxon>
        <taxon>Equidae</taxon>
        <taxon>Equus</taxon>
    </lineage>
</organism>
<keyword evidence="2" id="KW-1015">Disulfide bond</keyword>
<evidence type="ECO:0000256" key="3">
    <source>
        <dbReference type="SAM" id="MobiDB-lite"/>
    </source>
</evidence>
<dbReference type="GeneTree" id="ENSGT00940000160015"/>
<feature type="region of interest" description="Disordered" evidence="3">
    <location>
        <begin position="175"/>
        <end position="247"/>
    </location>
</feature>
<dbReference type="InterPro" id="IPR011489">
    <property type="entry name" value="EMI_domain"/>
</dbReference>
<name>A0A9L0S8P8_HORSE</name>
<accession>A0A9L0S8P8</accession>
<feature type="compositionally biased region" description="Polar residues" evidence="3">
    <location>
        <begin position="135"/>
        <end position="153"/>
    </location>
</feature>
<feature type="compositionally biased region" description="Basic residues" evidence="3">
    <location>
        <begin position="382"/>
        <end position="394"/>
    </location>
</feature>
<evidence type="ECO:0000256" key="1">
    <source>
        <dbReference type="ARBA" id="ARBA00022729"/>
    </source>
</evidence>
<reference evidence="5 6" key="1">
    <citation type="journal article" date="2009" name="Science">
        <title>Genome sequence, comparative analysis, and population genetics of the domestic horse.</title>
        <authorList>
            <consortium name="Broad Institute Genome Sequencing Platform"/>
            <consortium name="Broad Institute Whole Genome Assembly Team"/>
            <person name="Wade C.M."/>
            <person name="Giulotto E."/>
            <person name="Sigurdsson S."/>
            <person name="Zoli M."/>
            <person name="Gnerre S."/>
            <person name="Imsland F."/>
            <person name="Lear T.L."/>
            <person name="Adelson D.L."/>
            <person name="Bailey E."/>
            <person name="Bellone R.R."/>
            <person name="Bloecker H."/>
            <person name="Distl O."/>
            <person name="Edgar R.C."/>
            <person name="Garber M."/>
            <person name="Leeb T."/>
            <person name="Mauceli E."/>
            <person name="MacLeod J.N."/>
            <person name="Penedo M.C.T."/>
            <person name="Raison J.M."/>
            <person name="Sharpe T."/>
            <person name="Vogel J."/>
            <person name="Andersson L."/>
            <person name="Antczak D.F."/>
            <person name="Biagi T."/>
            <person name="Binns M.M."/>
            <person name="Chowdhary B.P."/>
            <person name="Coleman S.J."/>
            <person name="Della Valle G."/>
            <person name="Fryc S."/>
            <person name="Guerin G."/>
            <person name="Hasegawa T."/>
            <person name="Hill E.W."/>
            <person name="Jurka J."/>
            <person name="Kiialainen A."/>
            <person name="Lindgren G."/>
            <person name="Liu J."/>
            <person name="Magnani E."/>
            <person name="Mickelson J.R."/>
            <person name="Murray J."/>
            <person name="Nergadze S.G."/>
            <person name="Onofrio R."/>
            <person name="Pedroni S."/>
            <person name="Piras M.F."/>
            <person name="Raudsepp T."/>
            <person name="Rocchi M."/>
            <person name="Roeed K.H."/>
            <person name="Ryder O.A."/>
            <person name="Searle S."/>
            <person name="Skow L."/>
            <person name="Swinburne J.E."/>
            <person name="Syvaenen A.C."/>
            <person name="Tozaki T."/>
            <person name="Valberg S.J."/>
            <person name="Vaudin M."/>
            <person name="White J.R."/>
            <person name="Zody M.C."/>
            <person name="Lander E.S."/>
            <person name="Lindblad-Toh K."/>
        </authorList>
    </citation>
    <scope>NUCLEOTIDE SEQUENCE [LARGE SCALE GENOMIC DNA]</scope>
    <source>
        <strain evidence="5 6">Thoroughbred</strain>
    </source>
</reference>
<dbReference type="Ensembl" id="ENSECAT00000144513.1">
    <property type="protein sequence ID" value="ENSECAP00000070533.1"/>
    <property type="gene ID" value="ENSECAG00000015593.4"/>
</dbReference>
<feature type="compositionally biased region" description="Pro residues" evidence="3">
    <location>
        <begin position="181"/>
        <end position="191"/>
    </location>
</feature>
<gene>
    <name evidence="5" type="primary">EGFL7</name>
</gene>
<keyword evidence="6" id="KW-1185">Reference proteome</keyword>
<evidence type="ECO:0000313" key="5">
    <source>
        <dbReference type="Ensembl" id="ENSECAP00000070533.1"/>
    </source>
</evidence>
<dbReference type="Pfam" id="PF07546">
    <property type="entry name" value="EMI"/>
    <property type="match status" value="1"/>
</dbReference>